<dbReference type="EMBL" id="AP018795">
    <property type="protein sequence ID" value="BBF66400.1"/>
    <property type="molecule type" value="Genomic_DNA"/>
</dbReference>
<proteinExistence type="predicted"/>
<accession>A0A2Z6IKW9</accession>
<dbReference type="AlphaFoldDB" id="A0A2Z6IKW9"/>
<organism evidence="3 4">
    <name type="scientific">Acidithiobacillus ferridurans</name>
    <dbReference type="NCBI Taxonomy" id="1232575"/>
    <lineage>
        <taxon>Bacteria</taxon>
        <taxon>Pseudomonadati</taxon>
        <taxon>Pseudomonadota</taxon>
        <taxon>Acidithiobacillia</taxon>
        <taxon>Acidithiobacillales</taxon>
        <taxon>Acidithiobacillaceae</taxon>
        <taxon>Acidithiobacillus</taxon>
    </lineage>
</organism>
<feature type="compositionally biased region" description="Basic residues" evidence="2">
    <location>
        <begin position="105"/>
        <end position="115"/>
    </location>
</feature>
<protein>
    <submittedName>
        <fullName evidence="3">Uncharacterized protein</fullName>
    </submittedName>
</protein>
<feature type="coiled-coil region" evidence="1">
    <location>
        <begin position="2"/>
        <end position="47"/>
    </location>
</feature>
<feature type="region of interest" description="Disordered" evidence="2">
    <location>
        <begin position="96"/>
        <end position="115"/>
    </location>
</feature>
<name>A0A2Z6IKW9_ACIFI</name>
<evidence type="ECO:0000256" key="2">
    <source>
        <dbReference type="SAM" id="MobiDB-lite"/>
    </source>
</evidence>
<evidence type="ECO:0000313" key="4">
    <source>
        <dbReference type="Proteomes" id="UP000280188"/>
    </source>
</evidence>
<keyword evidence="1" id="KW-0175">Coiled coil</keyword>
<reference evidence="3 4" key="1">
    <citation type="journal article" date="2018" name="Microbiol. Resour. Announc.">
        <title>Complete Genome Sequence of Acidithiobacillus ferridurans JCM 18981.</title>
        <authorList>
            <person name="Miyauchi T."/>
            <person name="Kouzuma A."/>
            <person name="Abe T."/>
            <person name="Watanabe K."/>
        </authorList>
    </citation>
    <scope>NUCLEOTIDE SEQUENCE [LARGE SCALE GENOMIC DNA]</scope>
    <source>
        <strain evidence="4">ATCC 33020 / DSM 29468 / JCM 18981 / 11Fe</strain>
    </source>
</reference>
<keyword evidence="4" id="KW-1185">Reference proteome</keyword>
<evidence type="ECO:0000256" key="1">
    <source>
        <dbReference type="SAM" id="Coils"/>
    </source>
</evidence>
<dbReference type="Proteomes" id="UP000280188">
    <property type="component" value="Chromosome"/>
</dbReference>
<dbReference type="KEGG" id="afj:AFERRID_26180"/>
<gene>
    <name evidence="3" type="ORF">AFERRID_26180</name>
</gene>
<sequence>MVEKKVRIRRGAEQLLADLEKKQLEIMERQKAAIAKIEEQKRRLLQAPSSKKERIEQEKRFARALQALVPEWDMRHVIAAVELAIAEDMERLQDRGEKLLEEHGKARRGRRPRNG</sequence>
<evidence type="ECO:0000313" key="3">
    <source>
        <dbReference type="EMBL" id="BBF66400.1"/>
    </source>
</evidence>
<dbReference type="RefSeq" id="WP_126605407.1">
    <property type="nucleotide sequence ID" value="NZ_AP018795.1"/>
</dbReference>